<dbReference type="PANTHER" id="PTHR36530:SF1">
    <property type="entry name" value="AMOEBIASIN-1"/>
    <property type="match status" value="1"/>
</dbReference>
<sequence length="161" mass="17250">MPQPLNPDRMLGLPAISFNILRSVLILVLLAGAIALPSCSFSPSSSASSQPTGSQTMPLALTAADSGKTLEVSSGDILSIQLAENPTTGYRWTLQTPDEQILELQSLEFSPANSGIGAGGQRTFTLQAKSPGTAHLQLKEWRQWEGDRSILNQFELTVQVK</sequence>
<dbReference type="SUPFAM" id="SSF141066">
    <property type="entry name" value="ICP-like"/>
    <property type="match status" value="1"/>
</dbReference>
<reference evidence="4" key="2">
    <citation type="journal article" date="2022" name="Microbiol. Resour. Announc.">
        <title>Metagenome Sequencing to Explore Phylogenomics of Terrestrial Cyanobacteria.</title>
        <authorList>
            <person name="Ward R.D."/>
            <person name="Stajich J.E."/>
            <person name="Johansen J.R."/>
            <person name="Huntemann M."/>
            <person name="Clum A."/>
            <person name="Foster B."/>
            <person name="Foster B."/>
            <person name="Roux S."/>
            <person name="Palaniappan K."/>
            <person name="Varghese N."/>
            <person name="Mukherjee S."/>
            <person name="Reddy T.B.K."/>
            <person name="Daum C."/>
            <person name="Copeland A."/>
            <person name="Chen I.A."/>
            <person name="Ivanova N.N."/>
            <person name="Kyrpides N.C."/>
            <person name="Shapiro N."/>
            <person name="Eloe-Fadrosh E.A."/>
            <person name="Pietrasiak N."/>
        </authorList>
    </citation>
    <scope>NUCLEOTIDE SEQUENCE</scope>
    <source>
        <strain evidence="4">UHER 2000/2452</strain>
    </source>
</reference>
<dbReference type="AlphaFoldDB" id="A0A951QCC2"/>
<dbReference type="InterPro" id="IPR018990">
    <property type="entry name" value="Prot_inh_I42_chagasin"/>
</dbReference>
<organism evidence="4 5">
    <name type="scientific">Drouetiella hepatica Uher 2000/2452</name>
    <dbReference type="NCBI Taxonomy" id="904376"/>
    <lineage>
        <taxon>Bacteria</taxon>
        <taxon>Bacillati</taxon>
        <taxon>Cyanobacteriota</taxon>
        <taxon>Cyanophyceae</taxon>
        <taxon>Oculatellales</taxon>
        <taxon>Oculatellaceae</taxon>
        <taxon>Drouetiella</taxon>
    </lineage>
</organism>
<dbReference type="Proteomes" id="UP000757435">
    <property type="component" value="Unassembled WGS sequence"/>
</dbReference>
<evidence type="ECO:0000313" key="5">
    <source>
        <dbReference type="Proteomes" id="UP000757435"/>
    </source>
</evidence>
<comment type="caution">
    <text evidence="4">The sequence shown here is derived from an EMBL/GenBank/DDBJ whole genome shotgun (WGS) entry which is preliminary data.</text>
</comment>
<evidence type="ECO:0000313" key="4">
    <source>
        <dbReference type="EMBL" id="MBW4659845.1"/>
    </source>
</evidence>
<keyword evidence="2" id="KW-0789">Thiol protease inhibitor</keyword>
<feature type="domain" description="Proteinase inhibitor I42 chagasin" evidence="3">
    <location>
        <begin position="72"/>
        <end position="158"/>
    </location>
</feature>
<protein>
    <submittedName>
        <fullName evidence="4">Protease inhibitor I42 family protein</fullName>
    </submittedName>
</protein>
<dbReference type="InterPro" id="IPR036331">
    <property type="entry name" value="Chagasin-like_sf"/>
</dbReference>
<dbReference type="EMBL" id="JAHHHD010000015">
    <property type="protein sequence ID" value="MBW4659845.1"/>
    <property type="molecule type" value="Genomic_DNA"/>
</dbReference>
<gene>
    <name evidence="4" type="ORF">KME15_14310</name>
</gene>
<evidence type="ECO:0000259" key="3">
    <source>
        <dbReference type="Pfam" id="PF09394"/>
    </source>
</evidence>
<keyword evidence="1" id="KW-0646">Protease inhibitor</keyword>
<dbReference type="InterPro" id="IPR052781">
    <property type="entry name" value="Cys_protease_inhibitor_I42"/>
</dbReference>
<name>A0A951QCC2_9CYAN</name>
<reference evidence="4" key="1">
    <citation type="submission" date="2021-05" db="EMBL/GenBank/DDBJ databases">
        <authorList>
            <person name="Pietrasiak N."/>
            <person name="Ward R."/>
            <person name="Stajich J.E."/>
            <person name="Kurbessoian T."/>
        </authorList>
    </citation>
    <scope>NUCLEOTIDE SEQUENCE</scope>
    <source>
        <strain evidence="4">UHER 2000/2452</strain>
    </source>
</reference>
<evidence type="ECO:0000256" key="1">
    <source>
        <dbReference type="ARBA" id="ARBA00022690"/>
    </source>
</evidence>
<dbReference type="Pfam" id="PF09394">
    <property type="entry name" value="Inhibitor_I42"/>
    <property type="match status" value="1"/>
</dbReference>
<dbReference type="Gene3D" id="2.60.40.2020">
    <property type="match status" value="1"/>
</dbReference>
<dbReference type="GO" id="GO:0004869">
    <property type="term" value="F:cysteine-type endopeptidase inhibitor activity"/>
    <property type="evidence" value="ECO:0007669"/>
    <property type="project" value="UniProtKB-KW"/>
</dbReference>
<dbReference type="PANTHER" id="PTHR36530">
    <property type="entry name" value="INHIBITOR OF CYSTEINE PEPTIDASE"/>
    <property type="match status" value="1"/>
</dbReference>
<accession>A0A951QCC2</accession>
<proteinExistence type="predicted"/>
<evidence type="ECO:0000256" key="2">
    <source>
        <dbReference type="ARBA" id="ARBA00022704"/>
    </source>
</evidence>